<gene>
    <name evidence="1" type="ORF">B521_0125</name>
</gene>
<protein>
    <submittedName>
        <fullName evidence="1">Major capsid protein</fullName>
    </submittedName>
</protein>
<sequence length="486" mass="52747">MSDAIFKSKYTPTKTQLDHLQGMAGPNEDVTKSFETGTEINPANMTQAAALRTEFLAPRLSQLSFGSEQMVFFNMIPKMPASSTVAQYITFDQHGETGHTAWDTEAGISDVKDPDISRKSVVMKFASHTRQVSLVAEEVNNVESPIDVLTDDAIVSMARTIEQGSLYGDSSLSAVGEKDGLEPDGLVKWIPDENVIDLHGATIDIDSFNDAAIRILKSYGNPTAAFMPNGVLAYFNNNNKNIQRQFVNTVTGENQISLGVNIKSVTTVGGDIRLVGSNVMENDNFLNTRNLGKGGAPMAPTVTAEKVAGDAKVFGQFTDGDVATGATYKVVTYADKSGSRPSAPAVVPLTDKTDTVKLTINVPDTYNDKPQYVAIYRTDAKTGQDYLIKKIGLYQAVEADDGQSQVITFTDTNAVMPGTTDVFVGDMSPQVIRLYEFLPMFRLPLPSMNKLIQWSVVWSGGLAVLAPNRWVRITNVGYNAVTPVHM</sequence>
<dbReference type="Proteomes" id="UP000308874">
    <property type="component" value="Segment"/>
</dbReference>
<name>A0A4Y5FEK2_9CAUD</name>
<dbReference type="EMBL" id="MK504443">
    <property type="protein sequence ID" value="QBJ03475.1"/>
    <property type="molecule type" value="Genomic_DNA"/>
</dbReference>
<proteinExistence type="predicted"/>
<accession>A0A4Y5FEK2</accession>
<keyword evidence="2" id="KW-1185">Reference proteome</keyword>
<dbReference type="InterPro" id="IPR035198">
    <property type="entry name" value="SU10_MCP"/>
</dbReference>
<evidence type="ECO:0000313" key="2">
    <source>
        <dbReference type="Proteomes" id="UP000308874"/>
    </source>
</evidence>
<dbReference type="Pfam" id="PF17236">
    <property type="entry name" value="SU10_MCP"/>
    <property type="match status" value="1"/>
</dbReference>
<organism evidence="1 2">
    <name type="scientific">Lactobacillus phage 521B</name>
    <dbReference type="NCBI Taxonomy" id="2510942"/>
    <lineage>
        <taxon>Viruses</taxon>
        <taxon>Duplodnaviria</taxon>
        <taxon>Heunggongvirae</taxon>
        <taxon>Uroviricota</taxon>
        <taxon>Caudoviricetes</taxon>
        <taxon>Herelleviridae</taxon>
        <taxon>Tybeckvirus</taxon>
        <taxon>Tybeckvirus tv521B</taxon>
    </lineage>
</organism>
<evidence type="ECO:0000313" key="1">
    <source>
        <dbReference type="EMBL" id="QBJ03475.1"/>
    </source>
</evidence>
<reference evidence="1 2" key="1">
    <citation type="submission" date="2019-02" db="EMBL/GenBank/DDBJ databases">
        <title>Isolation of virulent Lactobacillus brevis phages.</title>
        <authorList>
            <person name="Feyereisen M."/>
            <person name="Mahony J."/>
            <person name="O'Sullivan T."/>
            <person name="van Sinderen D."/>
        </authorList>
    </citation>
    <scope>NUCLEOTIDE SEQUENCE [LARGE SCALE GENOMIC DNA]</scope>
</reference>